<dbReference type="InParanoid" id="A9AVA4"/>
<sequence>MAAWIYTADGEFESLAEAIEAYKERVRKQEQEEHRAALQAAQHDPGVQSWIELANNEAALQSVAKHILPIKPITTA</sequence>
<dbReference type="STRING" id="316274.Haur_0534"/>
<keyword evidence="3" id="KW-1185">Reference proteome</keyword>
<dbReference type="Proteomes" id="UP000000787">
    <property type="component" value="Chromosome"/>
</dbReference>
<proteinExistence type="predicted"/>
<dbReference type="HOGENOM" id="CLU_2649497_0_0_0"/>
<evidence type="ECO:0000313" key="2">
    <source>
        <dbReference type="EMBL" id="ABX03182.1"/>
    </source>
</evidence>
<dbReference type="AlphaFoldDB" id="A9AVA4"/>
<evidence type="ECO:0000313" key="3">
    <source>
        <dbReference type="Proteomes" id="UP000000787"/>
    </source>
</evidence>
<feature type="coiled-coil region" evidence="1">
    <location>
        <begin position="12"/>
        <end position="39"/>
    </location>
</feature>
<keyword evidence="1" id="KW-0175">Coiled coil</keyword>
<evidence type="ECO:0000256" key="1">
    <source>
        <dbReference type="SAM" id="Coils"/>
    </source>
</evidence>
<reference evidence="2 3" key="1">
    <citation type="journal article" date="2011" name="Stand. Genomic Sci.">
        <title>Complete genome sequence of the filamentous gliding predatory bacterium Herpetosiphon aurantiacus type strain (114-95(T)).</title>
        <authorList>
            <person name="Kiss H."/>
            <person name="Nett M."/>
            <person name="Domin N."/>
            <person name="Martin K."/>
            <person name="Maresca J.A."/>
            <person name="Copeland A."/>
            <person name="Lapidus A."/>
            <person name="Lucas S."/>
            <person name="Berry K.W."/>
            <person name="Glavina Del Rio T."/>
            <person name="Dalin E."/>
            <person name="Tice H."/>
            <person name="Pitluck S."/>
            <person name="Richardson P."/>
            <person name="Bruce D."/>
            <person name="Goodwin L."/>
            <person name="Han C."/>
            <person name="Detter J.C."/>
            <person name="Schmutz J."/>
            <person name="Brettin T."/>
            <person name="Land M."/>
            <person name="Hauser L."/>
            <person name="Kyrpides N.C."/>
            <person name="Ivanova N."/>
            <person name="Goker M."/>
            <person name="Woyke T."/>
            <person name="Klenk H.P."/>
            <person name="Bryant D.A."/>
        </authorList>
    </citation>
    <scope>NUCLEOTIDE SEQUENCE [LARGE SCALE GENOMIC DNA]</scope>
    <source>
        <strain evidence="3">ATCC 23779 / DSM 785 / 114-95</strain>
    </source>
</reference>
<dbReference type="BioCyc" id="HAUR316274:GHYA-543-MONOMER"/>
<dbReference type="KEGG" id="hau:Haur_0534"/>
<accession>A9AVA4</accession>
<gene>
    <name evidence="2" type="ordered locus">Haur_0534</name>
</gene>
<name>A9AVA4_HERA2</name>
<protein>
    <submittedName>
        <fullName evidence="2">Uncharacterized protein</fullName>
    </submittedName>
</protein>
<organism evidence="2 3">
    <name type="scientific">Herpetosiphon aurantiacus (strain ATCC 23779 / DSM 785 / 114-95)</name>
    <dbReference type="NCBI Taxonomy" id="316274"/>
    <lineage>
        <taxon>Bacteria</taxon>
        <taxon>Bacillati</taxon>
        <taxon>Chloroflexota</taxon>
        <taxon>Chloroflexia</taxon>
        <taxon>Herpetosiphonales</taxon>
        <taxon>Herpetosiphonaceae</taxon>
        <taxon>Herpetosiphon</taxon>
    </lineage>
</organism>
<dbReference type="EMBL" id="CP000875">
    <property type="protein sequence ID" value="ABX03182.1"/>
    <property type="molecule type" value="Genomic_DNA"/>
</dbReference>